<protein>
    <submittedName>
        <fullName evidence="2">Uncharacterized protein</fullName>
    </submittedName>
</protein>
<evidence type="ECO:0000256" key="1">
    <source>
        <dbReference type="SAM" id="MobiDB-lite"/>
    </source>
</evidence>
<feature type="region of interest" description="Disordered" evidence="1">
    <location>
        <begin position="1"/>
        <end position="26"/>
    </location>
</feature>
<evidence type="ECO:0000313" key="3">
    <source>
        <dbReference type="Proteomes" id="UP001142489"/>
    </source>
</evidence>
<reference evidence="2" key="1">
    <citation type="journal article" date="2023" name="DNA Res.">
        <title>Chromosome-level genome assembly of Phrynocephalus forsythii using third-generation DNA sequencing and Hi-C analysis.</title>
        <authorList>
            <person name="Qi Y."/>
            <person name="Zhao W."/>
            <person name="Zhao Y."/>
            <person name="Niu C."/>
            <person name="Cao S."/>
            <person name="Zhang Y."/>
        </authorList>
    </citation>
    <scope>NUCLEOTIDE SEQUENCE</scope>
    <source>
        <tissue evidence="2">Muscle</tissue>
    </source>
</reference>
<comment type="caution">
    <text evidence="2">The sequence shown here is derived from an EMBL/GenBank/DDBJ whole genome shotgun (WGS) entry which is preliminary data.</text>
</comment>
<dbReference type="AlphaFoldDB" id="A0A9Q1AQG2"/>
<feature type="compositionally biased region" description="Low complexity" evidence="1">
    <location>
        <begin position="76"/>
        <end position="99"/>
    </location>
</feature>
<name>A0A9Q1AQG2_9SAUR</name>
<evidence type="ECO:0000313" key="2">
    <source>
        <dbReference type="EMBL" id="KAJ7303866.1"/>
    </source>
</evidence>
<feature type="region of interest" description="Disordered" evidence="1">
    <location>
        <begin position="59"/>
        <end position="105"/>
    </location>
</feature>
<accession>A0A9Q1AQG2</accession>
<proteinExistence type="predicted"/>
<feature type="compositionally biased region" description="Basic and acidic residues" evidence="1">
    <location>
        <begin position="1"/>
        <end position="14"/>
    </location>
</feature>
<organism evidence="2 3">
    <name type="scientific">Phrynocephalus forsythii</name>
    <dbReference type="NCBI Taxonomy" id="171643"/>
    <lineage>
        <taxon>Eukaryota</taxon>
        <taxon>Metazoa</taxon>
        <taxon>Chordata</taxon>
        <taxon>Craniata</taxon>
        <taxon>Vertebrata</taxon>
        <taxon>Euteleostomi</taxon>
        <taxon>Lepidosauria</taxon>
        <taxon>Squamata</taxon>
        <taxon>Bifurcata</taxon>
        <taxon>Unidentata</taxon>
        <taxon>Episquamata</taxon>
        <taxon>Toxicofera</taxon>
        <taxon>Iguania</taxon>
        <taxon>Acrodonta</taxon>
        <taxon>Agamidae</taxon>
        <taxon>Agaminae</taxon>
        <taxon>Phrynocephalus</taxon>
    </lineage>
</organism>
<keyword evidence="3" id="KW-1185">Reference proteome</keyword>
<dbReference type="OrthoDB" id="9049523at2759"/>
<dbReference type="EMBL" id="JAPFRF010000023">
    <property type="protein sequence ID" value="KAJ7303866.1"/>
    <property type="molecule type" value="Genomic_DNA"/>
</dbReference>
<gene>
    <name evidence="2" type="ORF">JRQ81_011374</name>
</gene>
<sequence length="164" mass="17423">MARALQDDGRRRAEPTAAVSGGPAFPVGGTVALPPSLCRSPLALSPGLNGVYRCRRGQELPRRRSSSAHGALQPSAAAPLVGEEGGAPPAEAGQGLAQPNGHLSALPPANLEQAIGACLRRLGDQFQRDYELRDPRPPRVALWGHLYQFVFHLLGILYNRPVRG</sequence>
<dbReference type="Proteomes" id="UP001142489">
    <property type="component" value="Unassembled WGS sequence"/>
</dbReference>